<proteinExistence type="predicted"/>
<keyword evidence="2" id="KW-1185">Reference proteome</keyword>
<dbReference type="EMBL" id="LSRL02000041">
    <property type="protein sequence ID" value="TDG47640.1"/>
    <property type="molecule type" value="Genomic_DNA"/>
</dbReference>
<gene>
    <name evidence="1" type="ORF">AWZ03_005938</name>
</gene>
<protein>
    <submittedName>
        <fullName evidence="1">Uncharacterized protein</fullName>
    </submittedName>
</protein>
<sequence length="144" mass="15468">MAMGRASSGAWDLGPGAWVLAHNQLPHAQRPSNTTTILIALRPLRSGWGTTFHLFHLLAQPALLFRNKVLAGHSRCPLVPSASLSSFECVISVAIVSTSGHWSLAEPTDRRPPATRISPFPPSQPTLAIAGISLNLKRRHATKA</sequence>
<evidence type="ECO:0000313" key="1">
    <source>
        <dbReference type="EMBL" id="TDG47640.1"/>
    </source>
</evidence>
<reference evidence="1 2" key="1">
    <citation type="journal article" date="2019" name="J. Hered.">
        <title>An Improved Genome Assembly for Drosophila navojoa, the Basal Species in the mojavensis Cluster.</title>
        <authorList>
            <person name="Vanderlinde T."/>
            <person name="Dupim E.G."/>
            <person name="Nazario-Yepiz N.O."/>
            <person name="Carvalho A.B."/>
        </authorList>
    </citation>
    <scope>NUCLEOTIDE SEQUENCE [LARGE SCALE GENOMIC DNA]</scope>
    <source>
        <strain evidence="1">Navoj_Jal97</strain>
        <tissue evidence="1">Whole organism</tissue>
    </source>
</reference>
<dbReference type="AlphaFoldDB" id="A0A484BHX9"/>
<organism evidence="1 2">
    <name type="scientific">Drosophila navojoa</name>
    <name type="common">Fruit fly</name>
    <dbReference type="NCBI Taxonomy" id="7232"/>
    <lineage>
        <taxon>Eukaryota</taxon>
        <taxon>Metazoa</taxon>
        <taxon>Ecdysozoa</taxon>
        <taxon>Arthropoda</taxon>
        <taxon>Hexapoda</taxon>
        <taxon>Insecta</taxon>
        <taxon>Pterygota</taxon>
        <taxon>Neoptera</taxon>
        <taxon>Endopterygota</taxon>
        <taxon>Diptera</taxon>
        <taxon>Brachycera</taxon>
        <taxon>Muscomorpha</taxon>
        <taxon>Ephydroidea</taxon>
        <taxon>Drosophilidae</taxon>
        <taxon>Drosophila</taxon>
    </lineage>
</organism>
<comment type="caution">
    <text evidence="1">The sequence shown here is derived from an EMBL/GenBank/DDBJ whole genome shotgun (WGS) entry which is preliminary data.</text>
</comment>
<accession>A0A484BHX9</accession>
<name>A0A484BHX9_DRONA</name>
<evidence type="ECO:0000313" key="2">
    <source>
        <dbReference type="Proteomes" id="UP000295192"/>
    </source>
</evidence>
<dbReference type="Proteomes" id="UP000295192">
    <property type="component" value="Unassembled WGS sequence"/>
</dbReference>